<keyword evidence="2 5" id="KW-0547">Nucleotide-binding</keyword>
<dbReference type="InterPro" id="IPR038138">
    <property type="entry name" value="PPS/PS_sf"/>
</dbReference>
<keyword evidence="7" id="KW-1185">Reference proteome</keyword>
<feature type="binding site" evidence="5">
    <location>
        <begin position="218"/>
        <end position="219"/>
    </location>
    <ligand>
        <name>ATP</name>
        <dbReference type="ChEBI" id="CHEBI:30616"/>
    </ligand>
</feature>
<evidence type="ECO:0000313" key="7">
    <source>
        <dbReference type="Proteomes" id="UP000191661"/>
    </source>
</evidence>
<gene>
    <name evidence="6" type="ORF">MBBAR_32c00060</name>
</gene>
<dbReference type="NCBIfam" id="NF010324">
    <property type="entry name" value="PRK13761.1"/>
    <property type="match status" value="1"/>
</dbReference>
<dbReference type="Gene3D" id="3.40.50.12640">
    <property type="entry name" value="Phosphopantoate/pantothenate synthetase"/>
    <property type="match status" value="1"/>
</dbReference>
<dbReference type="GO" id="GO:0005524">
    <property type="term" value="F:ATP binding"/>
    <property type="evidence" value="ECO:0007669"/>
    <property type="project" value="UniProtKB-KW"/>
</dbReference>
<evidence type="ECO:0000256" key="4">
    <source>
        <dbReference type="ARBA" id="ARBA00022993"/>
    </source>
</evidence>
<comment type="catalytic activity">
    <reaction evidence="5">
        <text>(R)-4-phosphopantoate + beta-alanine + ATP = (R)-4'-phosphopantothenate + AMP + diphosphate + H(+)</text>
        <dbReference type="Rhea" id="RHEA:27930"/>
        <dbReference type="ChEBI" id="CHEBI:10986"/>
        <dbReference type="ChEBI" id="CHEBI:15378"/>
        <dbReference type="ChEBI" id="CHEBI:30616"/>
        <dbReference type="ChEBI" id="CHEBI:33019"/>
        <dbReference type="ChEBI" id="CHEBI:57966"/>
        <dbReference type="ChEBI" id="CHEBI:61294"/>
        <dbReference type="ChEBI" id="CHEBI:456215"/>
        <dbReference type="EC" id="6.3.2.36"/>
    </reaction>
</comment>
<feature type="binding site" evidence="5">
    <location>
        <begin position="206"/>
        <end position="207"/>
    </location>
    <ligand>
        <name>ATP</name>
        <dbReference type="ChEBI" id="CHEBI:30616"/>
    </ligand>
</feature>
<comment type="caution">
    <text evidence="6">The sequence shown here is derived from an EMBL/GenBank/DDBJ whole genome shotgun (WGS) entry which is preliminary data.</text>
</comment>
<dbReference type="Pfam" id="PF02006">
    <property type="entry name" value="PPS_PS"/>
    <property type="match status" value="1"/>
</dbReference>
<comment type="subunit">
    <text evidence="5">Homodimer.</text>
</comment>
<accession>A0A1V6MZV2</accession>
<keyword evidence="1 5" id="KW-0436">Ligase</keyword>
<evidence type="ECO:0000313" key="6">
    <source>
        <dbReference type="EMBL" id="OQD57959.1"/>
    </source>
</evidence>
<dbReference type="AlphaFoldDB" id="A0A1V6MZV2"/>
<evidence type="ECO:0000256" key="1">
    <source>
        <dbReference type="ARBA" id="ARBA00022598"/>
    </source>
</evidence>
<keyword evidence="3 5" id="KW-0067">ATP-binding</keyword>
<comment type="pathway">
    <text evidence="5">Cofactor biosynthesis; coenzyme A biosynthesis.</text>
</comment>
<dbReference type="NCBIfam" id="NF041123">
    <property type="entry name" value="phpantohe_syn_Arch"/>
    <property type="match status" value="1"/>
</dbReference>
<dbReference type="EMBL" id="JXMW01000032">
    <property type="protein sequence ID" value="OQD57959.1"/>
    <property type="molecule type" value="Genomic_DNA"/>
</dbReference>
<dbReference type="PANTHER" id="PTHR40695:SF1">
    <property type="entry name" value="4-PHOSPHOPANTOATE--BETA-ALANINE LIGASE"/>
    <property type="match status" value="1"/>
</dbReference>
<dbReference type="EC" id="6.3.2.36" evidence="5"/>
<dbReference type="PIRSF" id="PIRSF004853">
    <property type="entry name" value="UCP004853"/>
    <property type="match status" value="1"/>
</dbReference>
<reference evidence="6 7" key="1">
    <citation type="submission" date="2014-12" db="EMBL/GenBank/DDBJ databases">
        <title>Genome sequence of Methanobrevibacter arboriphilicus DH1, DSM1125.</title>
        <authorList>
            <person name="Poehlein A."/>
            <person name="Thauer R.K."/>
            <person name="Seedorf H."/>
            <person name="Daniel R."/>
        </authorList>
    </citation>
    <scope>NUCLEOTIDE SEQUENCE [LARGE SCALE GENOMIC DNA]</scope>
    <source>
        <strain evidence="6 7">DH1</strain>
    </source>
</reference>
<dbReference type="Proteomes" id="UP000191661">
    <property type="component" value="Unassembled WGS sequence"/>
</dbReference>
<dbReference type="GO" id="GO:0016881">
    <property type="term" value="F:acid-amino acid ligase activity"/>
    <property type="evidence" value="ECO:0007669"/>
    <property type="project" value="UniProtKB-UniRule"/>
</dbReference>
<feature type="binding site" evidence="5">
    <location>
        <position position="35"/>
    </location>
    <ligand>
        <name>ATP</name>
        <dbReference type="ChEBI" id="CHEBI:30616"/>
    </ligand>
</feature>
<dbReference type="PANTHER" id="PTHR40695">
    <property type="entry name" value="4-PHOSPHOPANTOATE--BETA-ALANINE LIGASE"/>
    <property type="match status" value="1"/>
</dbReference>
<evidence type="ECO:0000256" key="3">
    <source>
        <dbReference type="ARBA" id="ARBA00022840"/>
    </source>
</evidence>
<dbReference type="InterPro" id="IPR002855">
    <property type="entry name" value="PPS/PS"/>
</dbReference>
<name>A0A1V6MZV2_METAZ</name>
<feature type="binding site" evidence="5">
    <location>
        <begin position="200"/>
        <end position="202"/>
    </location>
    <ligand>
        <name>ATP</name>
        <dbReference type="ChEBI" id="CHEBI:30616"/>
    </ligand>
</feature>
<sequence length="268" mass="30033">MLKIFIYNNFINFVILSKLYMIPKSHPRYESLIQREKIKDAYKEGYLADSGMIAHGRGEAFDYLIGEKTTLSSEKAIKASVATLLLAKNPVISVNGNSTALAAKEIVNLANETNSKIEINLFYRTEERVHIISNIYRNLGYENILGDDSENLKYINNIDSPRATASEEGIYSADLVLVSLEDGDRAEVLVNNGKKVIAIDLNPLSRTAKAVDITIVDNIVRAIPLMIKYAKQLKSKDKSYLKKIVNDFSNAENLKESLDLIEIAKIEE</sequence>
<dbReference type="GO" id="GO:0015937">
    <property type="term" value="P:coenzyme A biosynthetic process"/>
    <property type="evidence" value="ECO:0007669"/>
    <property type="project" value="UniProtKB-UniRule"/>
</dbReference>
<protein>
    <recommendedName>
        <fullName evidence="5">4-phosphopantoate--beta-alanine ligase</fullName>
        <ecNumber evidence="5">6.3.2.36</ecNumber>
    </recommendedName>
    <alternativeName>
        <fullName evidence="5">Phosphopantothenate synthetase</fullName>
        <shortName evidence="5">PPS</shortName>
    </alternativeName>
</protein>
<dbReference type="UniPathway" id="UPA00241"/>
<dbReference type="HAMAP" id="MF_02224">
    <property type="entry name" value="PPS"/>
    <property type="match status" value="1"/>
</dbReference>
<comment type="function">
    <text evidence="5">Catalyzes the condensation of (R)-4-phosphopantoate and beta-alanine to 4'-phosphopantothenate in the CoA biosynthesis pathway.</text>
</comment>
<proteinExistence type="inferred from homology"/>
<evidence type="ECO:0000256" key="5">
    <source>
        <dbReference type="HAMAP-Rule" id="MF_02224"/>
    </source>
</evidence>
<keyword evidence="4 5" id="KW-0173">Coenzyme A biosynthesis</keyword>
<comment type="similarity">
    <text evidence="5">Belongs to the archaeal phosphopantothenate synthetase family.</text>
</comment>
<evidence type="ECO:0000256" key="2">
    <source>
        <dbReference type="ARBA" id="ARBA00022741"/>
    </source>
</evidence>
<organism evidence="6 7">
    <name type="scientific">Methanobrevibacter arboriphilus JCM 13429 = DSM 1125</name>
    <dbReference type="NCBI Taxonomy" id="1300164"/>
    <lineage>
        <taxon>Archaea</taxon>
        <taxon>Methanobacteriati</taxon>
        <taxon>Methanobacteriota</taxon>
        <taxon>Methanomada group</taxon>
        <taxon>Methanobacteria</taxon>
        <taxon>Methanobacteriales</taxon>
        <taxon>Methanobacteriaceae</taxon>
        <taxon>Methanobrevibacter</taxon>
    </lineage>
</organism>
<feature type="binding site" evidence="5">
    <location>
        <position position="57"/>
    </location>
    <ligand>
        <name>ATP</name>
        <dbReference type="ChEBI" id="CHEBI:30616"/>
    </ligand>
</feature>